<keyword evidence="1" id="KW-0175">Coiled coil</keyword>
<protein>
    <recommendedName>
        <fullName evidence="3">Lipoprotein</fullName>
    </recommendedName>
</protein>
<evidence type="ECO:0008006" key="3">
    <source>
        <dbReference type="Google" id="ProtNLM"/>
    </source>
</evidence>
<dbReference type="EMBL" id="CP044792">
    <property type="protein sequence ID" value="QFP48600.1"/>
    <property type="molecule type" value="Genomic_DNA"/>
</dbReference>
<proteinExistence type="predicted"/>
<gene>
    <name evidence="2" type="ORF">F9Y91_05075</name>
</gene>
<reference evidence="2" key="1">
    <citation type="submission" date="2019-10" db="EMBL/GenBank/DDBJ databases">
        <title>Whole genome sequencing of Borrelia miyamotoi strains isolated in Europe.</title>
        <authorList>
            <person name="Sprong H."/>
            <person name="Azagi T."/>
            <person name="Kuleshov K.V."/>
            <person name="Platonov A.E."/>
            <person name="Hoornstra D."/>
            <person name="Hovius J.W."/>
        </authorList>
    </citation>
    <scope>NUCLEOTIDE SEQUENCE</scope>
    <source>
        <strain evidence="2">NL-IR-1</strain>
        <plasmid evidence="2">unnamed</plasmid>
    </source>
</reference>
<organism evidence="2">
    <name type="scientific">Borrelia miyamotoi</name>
    <dbReference type="NCBI Taxonomy" id="47466"/>
    <lineage>
        <taxon>Bacteria</taxon>
        <taxon>Pseudomonadati</taxon>
        <taxon>Spirochaetota</taxon>
        <taxon>Spirochaetia</taxon>
        <taxon>Spirochaetales</taxon>
        <taxon>Borreliaceae</taxon>
        <taxon>Borrelia</taxon>
    </lineage>
</organism>
<dbReference type="AlphaFoldDB" id="A0A5P8AUK3"/>
<evidence type="ECO:0000313" key="2">
    <source>
        <dbReference type="EMBL" id="QFP48600.1"/>
    </source>
</evidence>
<keyword evidence="2" id="KW-0614">Plasmid</keyword>
<accession>A0A5P8AUK3</accession>
<dbReference type="PROSITE" id="PS51257">
    <property type="entry name" value="PROKAR_LIPOPROTEIN"/>
    <property type="match status" value="1"/>
</dbReference>
<geneLocation type="plasmid" evidence="2">
    <name>unnamed</name>
</geneLocation>
<name>A0A5P8AUK3_9SPIR</name>
<dbReference type="RefSeq" id="WP_099528507.1">
    <property type="nucleotide sequence ID" value="NZ_CP024374.2"/>
</dbReference>
<sequence length="262" mass="30364">MVKSIMLLLSFAILACDLISEKSGHDILLKLEKELMNYNAKIKQEQISLEKEKQTFVAGNPPNNSNSTRPVLSKESQVYLEQQISKSKELEKSCNEIIQITSKTIKEMDELYNNFLKLETDVKYIKVEFDKARSNANHTRWGKSSDNMVKVHKLSEQAQSNISPAKYWIEETKRIYQSLKGSIETAMSVLNYTYQLGEEIETGQLPENWTIRIVENNQSLNDIIKKCEATLKEYDEKQKSKNFIKELERDVQEALHIIKYTS</sequence>
<evidence type="ECO:0000256" key="1">
    <source>
        <dbReference type="SAM" id="Coils"/>
    </source>
</evidence>
<feature type="coiled-coil region" evidence="1">
    <location>
        <begin position="28"/>
        <end position="55"/>
    </location>
</feature>